<keyword evidence="3 10" id="KW-0812">Transmembrane</keyword>
<keyword evidence="2" id="KW-1003">Cell membrane</keyword>
<protein>
    <recommendedName>
        <fullName evidence="11">G-protein coupled receptors family 1 profile domain-containing protein</fullName>
    </recommendedName>
</protein>
<evidence type="ECO:0000256" key="2">
    <source>
        <dbReference type="ARBA" id="ARBA00022475"/>
    </source>
</evidence>
<dbReference type="PANTHER" id="PTHR24249">
    <property type="entry name" value="HISTAMINE RECEPTOR-RELATED G-PROTEIN COUPLED RECEPTOR"/>
    <property type="match status" value="1"/>
</dbReference>
<evidence type="ECO:0000256" key="8">
    <source>
        <dbReference type="ARBA" id="ARBA00023224"/>
    </source>
</evidence>
<organism evidence="12 13">
    <name type="scientific">Bugula neritina</name>
    <name type="common">Brown bryozoan</name>
    <name type="synonym">Sertularia neritina</name>
    <dbReference type="NCBI Taxonomy" id="10212"/>
    <lineage>
        <taxon>Eukaryota</taxon>
        <taxon>Metazoa</taxon>
        <taxon>Spiralia</taxon>
        <taxon>Lophotrochozoa</taxon>
        <taxon>Bryozoa</taxon>
        <taxon>Gymnolaemata</taxon>
        <taxon>Cheilostomatida</taxon>
        <taxon>Flustrina</taxon>
        <taxon>Buguloidea</taxon>
        <taxon>Bugulidae</taxon>
        <taxon>Bugula</taxon>
    </lineage>
</organism>
<dbReference type="Proteomes" id="UP000593567">
    <property type="component" value="Unassembled WGS sequence"/>
</dbReference>
<sequence length="395" mass="44030">MEGLSDEWNLTDSEMQFAKVNNIVYYSVLLPVALCGNIFTLSAVFMVLRIKKSIPNMLIGVLAFGDLTSILTCHLISIISMSQGKLVGGASVCRFQSVMMFSYFKLGFFSKTCISIDRLIALKFPLKYRSLVTTKRVLAIIIFNVIFSIGSSALTWIIDGEYISKLETWYMCTNEFHIYTHYKLAVVIGEGTVFLIGVVIFLVGNITVVKVMLKVSRRIKSLKANNGVLNKLKMAPLSVVSTAPVGFHNISVISEIAEDKKNNNDSGEEDHLEHALATPLSKRALKKLNSNQSTNSDSESQTMTPSTISYTNHLSLPEHKNSNQLAVENTNSLPTDNAKDKKDKKKSIFKKVVEKSSRALSSSKQHRQKKELQFAKLVLVIVTVFVILWIPYMVG</sequence>
<dbReference type="AlphaFoldDB" id="A0A7J7JFM4"/>
<comment type="caution">
    <text evidence="12">The sequence shown here is derived from an EMBL/GenBank/DDBJ whole genome shotgun (WGS) entry which is preliminary data.</text>
</comment>
<reference evidence="12" key="1">
    <citation type="submission" date="2020-06" db="EMBL/GenBank/DDBJ databases">
        <title>Draft genome of Bugula neritina, a colonial animal packing powerful symbionts and potential medicines.</title>
        <authorList>
            <person name="Rayko M."/>
        </authorList>
    </citation>
    <scope>NUCLEOTIDE SEQUENCE [LARGE SCALE GENOMIC DNA]</scope>
    <source>
        <strain evidence="12">Kwan_BN1</strain>
    </source>
</reference>
<feature type="domain" description="G-protein coupled receptors family 1 profile" evidence="11">
    <location>
        <begin position="36"/>
        <end position="395"/>
    </location>
</feature>
<keyword evidence="13" id="KW-1185">Reference proteome</keyword>
<dbReference type="InterPro" id="IPR050569">
    <property type="entry name" value="TAAR"/>
</dbReference>
<dbReference type="EMBL" id="VXIV02002513">
    <property type="protein sequence ID" value="KAF6024925.1"/>
    <property type="molecule type" value="Genomic_DNA"/>
</dbReference>
<proteinExistence type="predicted"/>
<feature type="transmembrane region" description="Helical" evidence="10">
    <location>
        <begin position="57"/>
        <end position="79"/>
    </location>
</feature>
<dbReference type="PRINTS" id="PR00237">
    <property type="entry name" value="GPCRRHODOPSN"/>
</dbReference>
<evidence type="ECO:0000313" key="13">
    <source>
        <dbReference type="Proteomes" id="UP000593567"/>
    </source>
</evidence>
<gene>
    <name evidence="12" type="ORF">EB796_016762</name>
</gene>
<evidence type="ECO:0000256" key="5">
    <source>
        <dbReference type="ARBA" id="ARBA00023040"/>
    </source>
</evidence>
<evidence type="ECO:0000313" key="12">
    <source>
        <dbReference type="EMBL" id="KAF6024925.1"/>
    </source>
</evidence>
<keyword evidence="4 10" id="KW-1133">Transmembrane helix</keyword>
<evidence type="ECO:0000256" key="3">
    <source>
        <dbReference type="ARBA" id="ARBA00022692"/>
    </source>
</evidence>
<dbReference type="InterPro" id="IPR017452">
    <property type="entry name" value="GPCR_Rhodpsn_7TM"/>
</dbReference>
<evidence type="ECO:0000256" key="7">
    <source>
        <dbReference type="ARBA" id="ARBA00023170"/>
    </source>
</evidence>
<keyword evidence="6 10" id="KW-0472">Membrane</keyword>
<evidence type="ECO:0000256" key="6">
    <source>
        <dbReference type="ARBA" id="ARBA00023136"/>
    </source>
</evidence>
<keyword evidence="5" id="KW-0297">G-protein coupled receptor</keyword>
<feature type="transmembrane region" description="Helical" evidence="10">
    <location>
        <begin position="193"/>
        <end position="213"/>
    </location>
</feature>
<dbReference type="Gene3D" id="1.20.1070.10">
    <property type="entry name" value="Rhodopsin 7-helix transmembrane proteins"/>
    <property type="match status" value="2"/>
</dbReference>
<dbReference type="SUPFAM" id="SSF81321">
    <property type="entry name" value="Family A G protein-coupled receptor-like"/>
    <property type="match status" value="1"/>
</dbReference>
<dbReference type="InterPro" id="IPR000276">
    <property type="entry name" value="GPCR_Rhodpsn"/>
</dbReference>
<evidence type="ECO:0000256" key="4">
    <source>
        <dbReference type="ARBA" id="ARBA00022989"/>
    </source>
</evidence>
<feature type="transmembrane region" description="Helical" evidence="10">
    <location>
        <begin position="137"/>
        <end position="158"/>
    </location>
</feature>
<evidence type="ECO:0000256" key="1">
    <source>
        <dbReference type="ARBA" id="ARBA00004651"/>
    </source>
</evidence>
<dbReference type="OrthoDB" id="5959154at2759"/>
<dbReference type="GO" id="GO:0005886">
    <property type="term" value="C:plasma membrane"/>
    <property type="evidence" value="ECO:0007669"/>
    <property type="project" value="UniProtKB-SubCell"/>
</dbReference>
<dbReference type="PROSITE" id="PS50262">
    <property type="entry name" value="G_PROTEIN_RECEP_F1_2"/>
    <property type="match status" value="1"/>
</dbReference>
<dbReference type="Pfam" id="PF00001">
    <property type="entry name" value="7tm_1"/>
    <property type="match status" value="1"/>
</dbReference>
<dbReference type="CDD" id="cd00637">
    <property type="entry name" value="7tm_classA_rhodopsin-like"/>
    <property type="match status" value="1"/>
</dbReference>
<evidence type="ECO:0000256" key="10">
    <source>
        <dbReference type="SAM" id="Phobius"/>
    </source>
</evidence>
<keyword evidence="8" id="KW-0807">Transducer</keyword>
<evidence type="ECO:0000259" key="11">
    <source>
        <dbReference type="PROSITE" id="PS50262"/>
    </source>
</evidence>
<evidence type="ECO:0000256" key="9">
    <source>
        <dbReference type="SAM" id="MobiDB-lite"/>
    </source>
</evidence>
<feature type="region of interest" description="Disordered" evidence="9">
    <location>
        <begin position="329"/>
        <end position="348"/>
    </location>
</feature>
<feature type="transmembrane region" description="Helical" evidence="10">
    <location>
        <begin position="99"/>
        <end position="116"/>
    </location>
</feature>
<comment type="subcellular location">
    <subcellularLocation>
        <location evidence="1">Cell membrane</location>
        <topology evidence="1">Multi-pass membrane protein</topology>
    </subcellularLocation>
</comment>
<accession>A0A7J7JFM4</accession>
<dbReference type="GO" id="GO:0004930">
    <property type="term" value="F:G protein-coupled receptor activity"/>
    <property type="evidence" value="ECO:0007669"/>
    <property type="project" value="UniProtKB-KW"/>
</dbReference>
<name>A0A7J7JFM4_BUGNE</name>
<feature type="transmembrane region" description="Helical" evidence="10">
    <location>
        <begin position="374"/>
        <end position="394"/>
    </location>
</feature>
<feature type="transmembrane region" description="Helical" evidence="10">
    <location>
        <begin position="23"/>
        <end position="45"/>
    </location>
</feature>
<keyword evidence="7" id="KW-0675">Receptor</keyword>